<evidence type="ECO:0000259" key="5">
    <source>
        <dbReference type="Pfam" id="PF01266"/>
    </source>
</evidence>
<dbReference type="InterPro" id="IPR006076">
    <property type="entry name" value="FAD-dep_OxRdtase"/>
</dbReference>
<dbReference type="PANTHER" id="PTHR10961">
    <property type="entry name" value="PEROXISOMAL SARCOSINE OXIDASE"/>
    <property type="match status" value="1"/>
</dbReference>
<evidence type="ECO:0000256" key="4">
    <source>
        <dbReference type="ARBA" id="ARBA00023002"/>
    </source>
</evidence>
<keyword evidence="7" id="KW-1185">Reference proteome</keyword>
<organism evidence="6 7">
    <name type="scientific">Lentzea miocenica</name>
    <dbReference type="NCBI Taxonomy" id="3095431"/>
    <lineage>
        <taxon>Bacteria</taxon>
        <taxon>Bacillati</taxon>
        <taxon>Actinomycetota</taxon>
        <taxon>Actinomycetes</taxon>
        <taxon>Pseudonocardiales</taxon>
        <taxon>Pseudonocardiaceae</taxon>
        <taxon>Lentzea</taxon>
    </lineage>
</organism>
<comment type="caution">
    <text evidence="6">The sequence shown here is derived from an EMBL/GenBank/DDBJ whole genome shotgun (WGS) entry which is preliminary data.</text>
</comment>
<keyword evidence="3" id="KW-0274">FAD</keyword>
<dbReference type="Proteomes" id="UP001285521">
    <property type="component" value="Unassembled WGS sequence"/>
</dbReference>
<dbReference type="Gene3D" id="3.50.50.60">
    <property type="entry name" value="FAD/NAD(P)-binding domain"/>
    <property type="match status" value="1"/>
</dbReference>
<evidence type="ECO:0000256" key="3">
    <source>
        <dbReference type="ARBA" id="ARBA00022827"/>
    </source>
</evidence>
<sequence length="430" mass="46662">MTYDCEVAVVGAGMFGAAAGKHLSRAGADVVIIGPAEPREGDPVSQHSFGAHFDEARITRRLGWDPVWEMTDARSQERYRDIENESGISFFHECGSLVLMANSIAHRTNAILDQCAAAGIAVDQLSEEDLRGQFPDLGLPPMEGGVMGLLEREQAGYLNPRRLVSAQLTLATAAGARLVRGTVTGVERVPGGWLLRTDGAGCPPRIRAERVLVATGAFTNVNNVLPVPHQLDLRAFTEPNLLFEVHPEQLDRLRALPSVVTVDPADTGDANTSLYLLPPIRYPGGKWYMRCGPGMQPLVEELRTVDEMVSWYSNQKITARQMAFLTTMTHLMVPNLKPVSVREACCIIEKTPSRYPYIGNVDEDFAVVVGGNGHGARGSDEIGRLASTVVLGEPWDCPIPQDVFAPLTASPAAADRGERPEFLKPPFGLC</sequence>
<evidence type="ECO:0000256" key="1">
    <source>
        <dbReference type="ARBA" id="ARBA00001974"/>
    </source>
</evidence>
<dbReference type="RefSeq" id="WP_319966426.1">
    <property type="nucleotide sequence ID" value="NZ_JAXAVW010000010.1"/>
</dbReference>
<dbReference type="PANTHER" id="PTHR10961:SF10">
    <property type="entry name" value="FAD DEPENDENT OXIDOREDUCTASE DOMAIN-CONTAINING PROTEIN"/>
    <property type="match status" value="1"/>
</dbReference>
<dbReference type="EMBL" id="JAXAVW010000010">
    <property type="protein sequence ID" value="MDX8031363.1"/>
    <property type="molecule type" value="Genomic_DNA"/>
</dbReference>
<keyword evidence="4" id="KW-0560">Oxidoreductase</keyword>
<protein>
    <submittedName>
        <fullName evidence="6">FAD-dependent oxidoreductase</fullName>
    </submittedName>
</protein>
<reference evidence="6 7" key="1">
    <citation type="submission" date="2023-11" db="EMBL/GenBank/DDBJ databases">
        <title>Lentzea sokolovensis, sp. nov., Lentzea kristufkii, sp. nov., and Lentzea miocenensis, sp. nov., rare actinobacteria from Sokolov Coal Basin, Miocene lacustrine sediment, Czech Republic.</title>
        <authorList>
            <person name="Lara A."/>
            <person name="Kotroba L."/>
            <person name="Nouioui I."/>
            <person name="Neumann-Schaal M."/>
            <person name="Mast Y."/>
            <person name="Chronakova A."/>
        </authorList>
    </citation>
    <scope>NUCLEOTIDE SEQUENCE [LARGE SCALE GENOMIC DNA]</scope>
    <source>
        <strain evidence="6 7">BCCO 10_0856</strain>
    </source>
</reference>
<dbReference type="InterPro" id="IPR036188">
    <property type="entry name" value="FAD/NAD-bd_sf"/>
</dbReference>
<dbReference type="SUPFAM" id="SSF51905">
    <property type="entry name" value="FAD/NAD(P)-binding domain"/>
    <property type="match status" value="1"/>
</dbReference>
<feature type="domain" description="FAD dependent oxidoreductase" evidence="5">
    <location>
        <begin position="7"/>
        <end position="386"/>
    </location>
</feature>
<name>A0ABU4SZQ0_9PSEU</name>
<dbReference type="Pfam" id="PF01266">
    <property type="entry name" value="DAO"/>
    <property type="match status" value="1"/>
</dbReference>
<evidence type="ECO:0000256" key="2">
    <source>
        <dbReference type="ARBA" id="ARBA00022630"/>
    </source>
</evidence>
<accession>A0ABU4SZQ0</accession>
<gene>
    <name evidence="6" type="ORF">SK803_14135</name>
</gene>
<evidence type="ECO:0000313" key="7">
    <source>
        <dbReference type="Proteomes" id="UP001285521"/>
    </source>
</evidence>
<dbReference type="Gene3D" id="3.30.9.10">
    <property type="entry name" value="D-Amino Acid Oxidase, subunit A, domain 2"/>
    <property type="match status" value="1"/>
</dbReference>
<proteinExistence type="predicted"/>
<comment type="cofactor">
    <cofactor evidence="1">
        <name>FAD</name>
        <dbReference type="ChEBI" id="CHEBI:57692"/>
    </cofactor>
</comment>
<keyword evidence="2" id="KW-0285">Flavoprotein</keyword>
<dbReference type="InterPro" id="IPR045170">
    <property type="entry name" value="MTOX"/>
</dbReference>
<evidence type="ECO:0000313" key="6">
    <source>
        <dbReference type="EMBL" id="MDX8031363.1"/>
    </source>
</evidence>